<evidence type="ECO:0000313" key="2">
    <source>
        <dbReference type="Proteomes" id="UP000064967"/>
    </source>
</evidence>
<dbReference type="KEGG" id="llu:AKJ09_07944"/>
<accession>A0A0K1Q640</accession>
<sequence>MRPRRYKTARRRSFGLRLDAPLGHACRMHWSLRESRTWPVRDPWSFHPT</sequence>
<dbReference type="EMBL" id="CP012333">
    <property type="protein sequence ID" value="AKV01281.1"/>
    <property type="molecule type" value="Genomic_DNA"/>
</dbReference>
<dbReference type="Proteomes" id="UP000064967">
    <property type="component" value="Chromosome"/>
</dbReference>
<evidence type="ECO:0000313" key="1">
    <source>
        <dbReference type="EMBL" id="AKV01281.1"/>
    </source>
</evidence>
<reference evidence="1 2" key="1">
    <citation type="submission" date="2015-08" db="EMBL/GenBank/DDBJ databases">
        <authorList>
            <person name="Babu N.S."/>
            <person name="Beckwith C.J."/>
            <person name="Beseler K.G."/>
            <person name="Brison A."/>
            <person name="Carone J.V."/>
            <person name="Caskin T.P."/>
            <person name="Diamond M."/>
            <person name="Durham M.E."/>
            <person name="Foxe J.M."/>
            <person name="Go M."/>
            <person name="Henderson B.A."/>
            <person name="Jones I.B."/>
            <person name="McGettigan J.A."/>
            <person name="Micheletti S.J."/>
            <person name="Nasrallah M.E."/>
            <person name="Ortiz D."/>
            <person name="Piller C.R."/>
            <person name="Privatt S.R."/>
            <person name="Schneider S.L."/>
            <person name="Sharp S."/>
            <person name="Smith T.C."/>
            <person name="Stanton J.D."/>
            <person name="Ullery H.E."/>
            <person name="Wilson R.J."/>
            <person name="Serrano M.G."/>
            <person name="Buck G."/>
            <person name="Lee V."/>
            <person name="Wang Y."/>
            <person name="Carvalho R."/>
            <person name="Voegtly L."/>
            <person name="Shi R."/>
            <person name="Duckworth R."/>
            <person name="Johnson A."/>
            <person name="Loviza R."/>
            <person name="Walstead R."/>
            <person name="Shah Z."/>
            <person name="Kiflezghi M."/>
            <person name="Wade K."/>
            <person name="Ball S.L."/>
            <person name="Bradley K.W."/>
            <person name="Asai D.J."/>
            <person name="Bowman C.A."/>
            <person name="Russell D.A."/>
            <person name="Pope W.H."/>
            <person name="Jacobs-Sera D."/>
            <person name="Hendrix R.W."/>
            <person name="Hatfull G.F."/>
        </authorList>
    </citation>
    <scope>NUCLEOTIDE SEQUENCE [LARGE SCALE GENOMIC DNA]</scope>
    <source>
        <strain evidence="1 2">DSM 27648</strain>
    </source>
</reference>
<organism evidence="1 2">
    <name type="scientific">Labilithrix luteola</name>
    <dbReference type="NCBI Taxonomy" id="1391654"/>
    <lineage>
        <taxon>Bacteria</taxon>
        <taxon>Pseudomonadati</taxon>
        <taxon>Myxococcota</taxon>
        <taxon>Polyangia</taxon>
        <taxon>Polyangiales</taxon>
        <taxon>Labilitrichaceae</taxon>
        <taxon>Labilithrix</taxon>
    </lineage>
</organism>
<dbReference type="STRING" id="1391654.AKJ09_07944"/>
<dbReference type="AlphaFoldDB" id="A0A0K1Q640"/>
<gene>
    <name evidence="1" type="ORF">AKJ09_07944</name>
</gene>
<name>A0A0K1Q640_9BACT</name>
<keyword evidence="2" id="KW-1185">Reference proteome</keyword>
<proteinExistence type="predicted"/>
<protein>
    <submittedName>
        <fullName evidence="1">Uncharacterized protein</fullName>
    </submittedName>
</protein>